<feature type="region of interest" description="Disordered" evidence="1">
    <location>
        <begin position="572"/>
        <end position="598"/>
    </location>
</feature>
<proteinExistence type="predicted"/>
<protein>
    <submittedName>
        <fullName evidence="2">Prohead core protein serine protease</fullName>
    </submittedName>
</protein>
<organism evidence="2">
    <name type="scientific">Myoviridae sp. ctdNl2</name>
    <dbReference type="NCBI Taxonomy" id="2825140"/>
    <lineage>
        <taxon>Viruses</taxon>
        <taxon>Duplodnaviria</taxon>
        <taxon>Heunggongvirae</taxon>
        <taxon>Uroviricota</taxon>
        <taxon>Caudoviricetes</taxon>
    </lineage>
</organism>
<dbReference type="InterPro" id="IPR005082">
    <property type="entry name" value="Peptidase_U9_T4_prohead"/>
</dbReference>
<dbReference type="SUPFAM" id="SSF58064">
    <property type="entry name" value="Influenza hemagglutinin (stalk)"/>
    <property type="match status" value="1"/>
</dbReference>
<evidence type="ECO:0000256" key="1">
    <source>
        <dbReference type="SAM" id="MobiDB-lite"/>
    </source>
</evidence>
<keyword evidence="2" id="KW-0645">Protease</keyword>
<evidence type="ECO:0000313" key="2">
    <source>
        <dbReference type="EMBL" id="DAE18167.1"/>
    </source>
</evidence>
<keyword evidence="2" id="KW-0378">Hydrolase</keyword>
<sequence length="598" mass="68244">MGNLEKQYLSDTSVFDRSLYESYEPDTKFDGSNNAVLRIIRGPLAEWDKLNRNGRLYTEKLWDRVLETPYVKEQLMYNTLFGEANHPVDRMEVDFERVSHRIAKMWKVPQSNQIYGEIHILDTPFGRIINTLYEAGGVIGYSSRAGGALHQRKDYIEVDENQYNFVTFDAVPFPSVQSARPSDFVTEGAEIQKHALTKDVHNALFKIIKECDEKDFNNIKSFINSIEGYDLTPEKLLLESVENITFNSGDEEVIVRDTIEDNKEESLVDTLQSTLQSVKAQKQSLEKENRGLKDSLNNALNKISNVLQDAKDKEVATQDEISNLKDTIARKEVKINELQEEIDMLQDELDSLQTVEEACKALKYQNSTLIKEGVEDNNRELESKLSVKEEENKSLLKDNKNLSKEKEELHSELKEAYGEIADTVKDINSKDAIIKAQQDTINSLKSDVKSTQEELDKVDEDYQSALDRRDNQIEQYEERIKELEDKIRELSSEVEDIDESYSKSKSYTKSLKNDLISVIAGNYGLTNESVKAKLPVGFGKSEIYTVCESMSRNSKNLISNSIVDTQIVNESTKNRVTNSHSNSRGSRLSEIISTNRRG</sequence>
<dbReference type="GO" id="GO:0006508">
    <property type="term" value="P:proteolysis"/>
    <property type="evidence" value="ECO:0007669"/>
    <property type="project" value="UniProtKB-KW"/>
</dbReference>
<dbReference type="GO" id="GO:0008233">
    <property type="term" value="F:peptidase activity"/>
    <property type="evidence" value="ECO:0007669"/>
    <property type="project" value="UniProtKB-KW"/>
</dbReference>
<name>A0A8S5QFY0_9CAUD</name>
<dbReference type="Gene3D" id="3.90.20.10">
    <property type="match status" value="1"/>
</dbReference>
<reference evidence="2" key="1">
    <citation type="journal article" date="2021" name="Proc. Natl. Acad. Sci. U.S.A.">
        <title>A Catalog of Tens of Thousands of Viruses from Human Metagenomes Reveals Hidden Associations with Chronic Diseases.</title>
        <authorList>
            <person name="Tisza M.J."/>
            <person name="Buck C.B."/>
        </authorList>
    </citation>
    <scope>NUCLEOTIDE SEQUENCE</scope>
    <source>
        <strain evidence="2">CtdNl2</strain>
    </source>
</reference>
<dbReference type="PANTHER" id="PTHR23159:SF31">
    <property type="entry name" value="CENTROSOME-ASSOCIATED PROTEIN CEP250 ISOFORM X1"/>
    <property type="match status" value="1"/>
</dbReference>
<dbReference type="Pfam" id="PF03420">
    <property type="entry name" value="Peptidase_S77"/>
    <property type="match status" value="1"/>
</dbReference>
<accession>A0A8S5QFY0</accession>
<dbReference type="EMBL" id="BK015652">
    <property type="protein sequence ID" value="DAE18167.1"/>
    <property type="molecule type" value="Genomic_DNA"/>
</dbReference>
<dbReference type="PANTHER" id="PTHR23159">
    <property type="entry name" value="CENTROSOMAL PROTEIN 2"/>
    <property type="match status" value="1"/>
</dbReference>
<feature type="region of interest" description="Disordered" evidence="1">
    <location>
        <begin position="378"/>
        <end position="403"/>
    </location>
</feature>